<dbReference type="AlphaFoldDB" id="A0A915ELC1"/>
<evidence type="ECO:0000256" key="2">
    <source>
        <dbReference type="ARBA" id="ARBA00022801"/>
    </source>
</evidence>
<keyword evidence="6" id="KW-1185">Reference proteome</keyword>
<dbReference type="InterPro" id="IPR002125">
    <property type="entry name" value="CMP_dCMP_dom"/>
</dbReference>
<dbReference type="GO" id="GO:0005634">
    <property type="term" value="C:nucleus"/>
    <property type="evidence" value="ECO:0007669"/>
    <property type="project" value="TreeGrafter"/>
</dbReference>
<reference evidence="7" key="1">
    <citation type="submission" date="2022-11" db="UniProtKB">
        <authorList>
            <consortium name="WormBaseParasite"/>
        </authorList>
    </citation>
    <scope>IDENTIFICATION</scope>
</reference>
<evidence type="ECO:0000313" key="7">
    <source>
        <dbReference type="WBParaSite" id="jg7115"/>
    </source>
</evidence>
<dbReference type="GO" id="GO:0052717">
    <property type="term" value="F:tRNA-specific adenosine-34 deaminase activity"/>
    <property type="evidence" value="ECO:0007669"/>
    <property type="project" value="TreeGrafter"/>
</dbReference>
<feature type="region of interest" description="Disordered" evidence="4">
    <location>
        <begin position="1"/>
        <end position="25"/>
    </location>
</feature>
<evidence type="ECO:0000313" key="6">
    <source>
        <dbReference type="Proteomes" id="UP000887574"/>
    </source>
</evidence>
<dbReference type="GO" id="GO:0008270">
    <property type="term" value="F:zinc ion binding"/>
    <property type="evidence" value="ECO:0007669"/>
    <property type="project" value="InterPro"/>
</dbReference>
<protein>
    <submittedName>
        <fullName evidence="7">CMP/dCMP-type deaminase domain-containing protein</fullName>
    </submittedName>
</protein>
<dbReference type="PANTHER" id="PTHR11079">
    <property type="entry name" value="CYTOSINE DEAMINASE FAMILY MEMBER"/>
    <property type="match status" value="1"/>
</dbReference>
<evidence type="ECO:0000259" key="5">
    <source>
        <dbReference type="PROSITE" id="PS51747"/>
    </source>
</evidence>
<keyword evidence="1" id="KW-0479">Metal-binding</keyword>
<keyword evidence="3" id="KW-0862">Zinc</keyword>
<name>A0A915ELC1_9BILA</name>
<dbReference type="SUPFAM" id="SSF53927">
    <property type="entry name" value="Cytidine deaminase-like"/>
    <property type="match status" value="1"/>
</dbReference>
<dbReference type="CDD" id="cd01285">
    <property type="entry name" value="nucleoside_deaminase"/>
    <property type="match status" value="1"/>
</dbReference>
<dbReference type="Gene3D" id="3.40.140.10">
    <property type="entry name" value="Cytidine Deaminase, domain 2"/>
    <property type="match status" value="1"/>
</dbReference>
<feature type="compositionally biased region" description="Basic and acidic residues" evidence="4">
    <location>
        <begin position="1"/>
        <end position="17"/>
    </location>
</feature>
<evidence type="ECO:0000256" key="3">
    <source>
        <dbReference type="ARBA" id="ARBA00022833"/>
    </source>
</evidence>
<dbReference type="Pfam" id="PF00383">
    <property type="entry name" value="dCMP_cyt_deam_1"/>
    <property type="match status" value="1"/>
</dbReference>
<dbReference type="GO" id="GO:0002100">
    <property type="term" value="P:tRNA wobble adenosine to inosine editing"/>
    <property type="evidence" value="ECO:0007669"/>
    <property type="project" value="TreeGrafter"/>
</dbReference>
<evidence type="ECO:0000256" key="1">
    <source>
        <dbReference type="ARBA" id="ARBA00022723"/>
    </source>
</evidence>
<dbReference type="PANTHER" id="PTHR11079:SF149">
    <property type="entry name" value="TRNA-SPECIFIC ADENOSINE DEAMINASE 2"/>
    <property type="match status" value="1"/>
</dbReference>
<feature type="domain" description="CMP/dCMP-type deaminase" evidence="5">
    <location>
        <begin position="6"/>
        <end position="118"/>
    </location>
</feature>
<dbReference type="GO" id="GO:0005737">
    <property type="term" value="C:cytoplasm"/>
    <property type="evidence" value="ECO:0007669"/>
    <property type="project" value="TreeGrafter"/>
</dbReference>
<dbReference type="Proteomes" id="UP000887574">
    <property type="component" value="Unplaced"/>
</dbReference>
<accession>A0A915ELC1</accession>
<dbReference type="InterPro" id="IPR016193">
    <property type="entry name" value="Cytidine_deaminase-like"/>
</dbReference>
<dbReference type="PROSITE" id="PS51747">
    <property type="entry name" value="CYT_DCMP_DEAMINASES_2"/>
    <property type="match status" value="1"/>
</dbReference>
<dbReference type="InterPro" id="IPR016192">
    <property type="entry name" value="APOBEC/CMP_deaminase_Zn-bd"/>
</dbReference>
<dbReference type="PROSITE" id="PS00903">
    <property type="entry name" value="CYT_DCMP_DEAMINASES_1"/>
    <property type="match status" value="1"/>
</dbReference>
<sequence>MIDELPKHDRLNEHERSAGGMHSGIQLSAGSERFRDYGRGINEVNKTKNPTRHAEFVAIEEAEQWCKDSDQSFDQVMRNTSLYVTLEPCIMCASALYLLEIRKIVFGACNPRFGGLKSVASNEQYQHDHQIELISEVDVDRSISLLKRFYGRENRMHRKTKEEQSKECDTHSDY</sequence>
<proteinExistence type="predicted"/>
<dbReference type="WBParaSite" id="jg7115">
    <property type="protein sequence ID" value="jg7115"/>
    <property type="gene ID" value="jg7115"/>
</dbReference>
<evidence type="ECO:0000256" key="4">
    <source>
        <dbReference type="SAM" id="MobiDB-lite"/>
    </source>
</evidence>
<keyword evidence="2" id="KW-0378">Hydrolase</keyword>
<organism evidence="6 7">
    <name type="scientific">Ditylenchus dipsaci</name>
    <dbReference type="NCBI Taxonomy" id="166011"/>
    <lineage>
        <taxon>Eukaryota</taxon>
        <taxon>Metazoa</taxon>
        <taxon>Ecdysozoa</taxon>
        <taxon>Nematoda</taxon>
        <taxon>Chromadorea</taxon>
        <taxon>Rhabditida</taxon>
        <taxon>Tylenchina</taxon>
        <taxon>Tylenchomorpha</taxon>
        <taxon>Sphaerularioidea</taxon>
        <taxon>Anguinidae</taxon>
        <taxon>Anguininae</taxon>
        <taxon>Ditylenchus</taxon>
    </lineage>
</organism>